<dbReference type="InterPro" id="IPR038174">
    <property type="entry name" value="Strep_pil_link_sf"/>
</dbReference>
<feature type="compositionally biased region" description="Basic and acidic residues" evidence="1">
    <location>
        <begin position="83"/>
        <end position="101"/>
    </location>
</feature>
<organism evidence="6 7">
    <name type="scientific">Candidatus Mediterraneibacter quadrami</name>
    <dbReference type="NCBI Taxonomy" id="2838684"/>
    <lineage>
        <taxon>Bacteria</taxon>
        <taxon>Bacillati</taxon>
        <taxon>Bacillota</taxon>
        <taxon>Clostridia</taxon>
        <taxon>Lachnospirales</taxon>
        <taxon>Lachnospiraceae</taxon>
        <taxon>Mediterraneibacter</taxon>
    </lineage>
</organism>
<keyword evidence="3" id="KW-0732">Signal</keyword>
<reference evidence="6" key="1">
    <citation type="journal article" date="2021" name="PeerJ">
        <title>Extensive microbial diversity within the chicken gut microbiome revealed by metagenomics and culture.</title>
        <authorList>
            <person name="Gilroy R."/>
            <person name="Ravi A."/>
            <person name="Getino M."/>
            <person name="Pursley I."/>
            <person name="Horton D.L."/>
            <person name="Alikhan N.F."/>
            <person name="Baker D."/>
            <person name="Gharbi K."/>
            <person name="Hall N."/>
            <person name="Watson M."/>
            <person name="Adriaenssens E.M."/>
            <person name="Foster-Nyarko E."/>
            <person name="Jarju S."/>
            <person name="Secka A."/>
            <person name="Antonio M."/>
            <person name="Oren A."/>
            <person name="Chaudhuri R.R."/>
            <person name="La Ragione R."/>
            <person name="Hildebrand F."/>
            <person name="Pallen M.J."/>
        </authorList>
    </citation>
    <scope>NUCLEOTIDE SEQUENCE</scope>
    <source>
        <strain evidence="6">ChiBcec15-3976</strain>
    </source>
</reference>
<proteinExistence type="predicted"/>
<dbReference type="NCBIfam" id="TIGR01451">
    <property type="entry name" value="B_ant_repeat"/>
    <property type="match status" value="1"/>
</dbReference>
<feature type="domain" description="Streptococcal pilin isopeptide linkage" evidence="4">
    <location>
        <begin position="4286"/>
        <end position="4419"/>
    </location>
</feature>
<protein>
    <submittedName>
        <fullName evidence="6">Cna B-type domain-containing protein</fullName>
    </submittedName>
</protein>
<feature type="domain" description="Streptococcal pilin isopeptide linkage" evidence="4">
    <location>
        <begin position="4018"/>
        <end position="4139"/>
    </location>
</feature>
<dbReference type="Proteomes" id="UP000823909">
    <property type="component" value="Unassembled WGS sequence"/>
</dbReference>
<feature type="domain" description="Streptococcal pilin isopeptide linkage" evidence="4">
    <location>
        <begin position="5702"/>
        <end position="5834"/>
    </location>
</feature>
<feature type="domain" description="Streptococcal pilin isopeptide linkage" evidence="4">
    <location>
        <begin position="4721"/>
        <end position="4846"/>
    </location>
</feature>
<feature type="region of interest" description="Disordered" evidence="1">
    <location>
        <begin position="24"/>
        <end position="110"/>
    </location>
</feature>
<evidence type="ECO:0000256" key="3">
    <source>
        <dbReference type="SAM" id="SignalP"/>
    </source>
</evidence>
<feature type="domain" description="Streptococcal pilin isopeptide linkage" evidence="4">
    <location>
        <begin position="4149"/>
        <end position="4277"/>
    </location>
</feature>
<keyword evidence="2" id="KW-1133">Transmembrane helix</keyword>
<feature type="domain" description="Streptococcal pilin isopeptide linkage" evidence="4">
    <location>
        <begin position="5420"/>
        <end position="5556"/>
    </location>
</feature>
<feature type="domain" description="Streptococcal pilin isopeptide linkage" evidence="4">
    <location>
        <begin position="5001"/>
        <end position="5129"/>
    </location>
</feature>
<feature type="domain" description="Streptococcal pilin isopeptide linkage" evidence="4">
    <location>
        <begin position="5980"/>
        <end position="6115"/>
    </location>
</feature>
<dbReference type="NCBIfam" id="TIGR03786">
    <property type="entry name" value="strep_pil_rpt"/>
    <property type="match status" value="19"/>
</dbReference>
<feature type="domain" description="Streptococcal pilin isopeptide linkage" evidence="4">
    <location>
        <begin position="4576"/>
        <end position="4711"/>
    </location>
</feature>
<feature type="domain" description="SpaA-like prealbumin fold" evidence="5">
    <location>
        <begin position="792"/>
        <end position="867"/>
    </location>
</feature>
<feature type="domain" description="SpaA-like prealbumin fold" evidence="5">
    <location>
        <begin position="2153"/>
        <end position="2215"/>
    </location>
</feature>
<comment type="caution">
    <text evidence="6">The sequence shown here is derived from an EMBL/GenBank/DDBJ whole genome shotgun (WGS) entry which is preliminary data.</text>
</comment>
<feature type="domain" description="Streptococcal pilin isopeptide linkage" evidence="4">
    <location>
        <begin position="6389"/>
        <end position="6508"/>
    </location>
</feature>
<feature type="domain" description="Streptococcal pilin isopeptide linkage" evidence="4">
    <location>
        <begin position="5844"/>
        <end position="5970"/>
    </location>
</feature>
<feature type="chain" id="PRO_5038614533" evidence="3">
    <location>
        <begin position="27"/>
        <end position="6552"/>
    </location>
</feature>
<dbReference type="Gene3D" id="2.60.40.10">
    <property type="entry name" value="Immunoglobulins"/>
    <property type="match status" value="10"/>
</dbReference>
<dbReference type="Pfam" id="PF12892">
    <property type="entry name" value="FctA"/>
    <property type="match status" value="19"/>
</dbReference>
<feature type="domain" description="Streptococcal pilin isopeptide linkage" evidence="4">
    <location>
        <begin position="5139"/>
        <end position="5274"/>
    </location>
</feature>
<evidence type="ECO:0000259" key="4">
    <source>
        <dbReference type="Pfam" id="PF12892"/>
    </source>
</evidence>
<dbReference type="Gene3D" id="2.60.40.3050">
    <property type="match status" value="19"/>
</dbReference>
<accession>A0A9D2RGA3</accession>
<gene>
    <name evidence="6" type="ORF">H9910_05645</name>
</gene>
<name>A0A9D2RGA3_9FIRM</name>
<feature type="domain" description="SpaA-like prealbumin fold" evidence="5">
    <location>
        <begin position="3748"/>
        <end position="3828"/>
    </location>
</feature>
<feature type="signal peptide" evidence="3">
    <location>
        <begin position="1"/>
        <end position="26"/>
    </location>
</feature>
<evidence type="ECO:0000313" key="7">
    <source>
        <dbReference type="Proteomes" id="UP000823909"/>
    </source>
</evidence>
<feature type="domain" description="Streptococcal pilin isopeptide linkage" evidence="4">
    <location>
        <begin position="3879"/>
        <end position="4010"/>
    </location>
</feature>
<dbReference type="InterPro" id="IPR022464">
    <property type="entry name" value="Strep_pil_isopept_link"/>
</dbReference>
<evidence type="ECO:0000313" key="6">
    <source>
        <dbReference type="EMBL" id="HJD42473.1"/>
    </source>
</evidence>
<evidence type="ECO:0000256" key="1">
    <source>
        <dbReference type="SAM" id="MobiDB-lite"/>
    </source>
</evidence>
<feature type="domain" description="Streptococcal pilin isopeptide linkage" evidence="4">
    <location>
        <begin position="4429"/>
        <end position="4567"/>
    </location>
</feature>
<dbReference type="InterPro" id="IPR041033">
    <property type="entry name" value="SpaA_PFL_dom_1"/>
</dbReference>
<dbReference type="InterPro" id="IPR013783">
    <property type="entry name" value="Ig-like_fold"/>
</dbReference>
<feature type="domain" description="SpaA-like prealbumin fold" evidence="5">
    <location>
        <begin position="1406"/>
        <end position="1488"/>
    </location>
</feature>
<feature type="domain" description="Streptococcal pilin isopeptide linkage" evidence="4">
    <location>
        <begin position="6261"/>
        <end position="6379"/>
    </location>
</feature>
<evidence type="ECO:0000259" key="5">
    <source>
        <dbReference type="Pfam" id="PF17802"/>
    </source>
</evidence>
<feature type="domain" description="Streptococcal pilin isopeptide linkage" evidence="4">
    <location>
        <begin position="5565"/>
        <end position="5693"/>
    </location>
</feature>
<dbReference type="EMBL" id="DWUU01000035">
    <property type="protein sequence ID" value="HJD42473.1"/>
    <property type="molecule type" value="Genomic_DNA"/>
</dbReference>
<dbReference type="SUPFAM" id="SSF49478">
    <property type="entry name" value="Cna protein B-type domain"/>
    <property type="match status" value="2"/>
</dbReference>
<dbReference type="Pfam" id="PF17802">
    <property type="entry name" value="SpaA"/>
    <property type="match status" value="6"/>
</dbReference>
<keyword evidence="2" id="KW-0472">Membrane</keyword>
<reference evidence="6" key="2">
    <citation type="submission" date="2021-04" db="EMBL/GenBank/DDBJ databases">
        <authorList>
            <person name="Gilroy R."/>
        </authorList>
    </citation>
    <scope>NUCLEOTIDE SEQUENCE</scope>
    <source>
        <strain evidence="6">ChiBcec15-3976</strain>
    </source>
</reference>
<keyword evidence="2" id="KW-0812">Transmembrane</keyword>
<sequence length="6552" mass="713508">MRKMKRMVALLLASVMILTSQSVATAAEVAADTSTQENIAPESTEAEVQKSDTEEASETKASTADAEEPSETKNNSEVSSADEASKEAKNTSETPEPKELTLTDEQTGVQVTGMDNVLPEGAVLSADEKKEKEDADYPAQAKEDIAAKLEQENLSLTDIAFYDISLGGGQPSGKIEVRFPVPGDWDGELDAWYIDEQGNVTNMDGEKNASENYFAFQTDHFSLYALSVSGPKEEENNIEETQPADEKKDEEQTAEPAPQNAEPKDGDEDTNGQTFAEAAESHYGEGGTTATASATIQYEGTGNTVKAGQTISFLIDYWFDSAIYYNYGEHSQPLFDSYDDSKIILHLPEGMSVVEGVEGTLQNVTKVEGPAEGSNDWTLFLNNKISADSDSTGSFLVTIQIGGNGSTEIGHVYDLSDLMDIETSFTIKDRTNPDQITDGKTYKKKVPTSSTLEDLTSVTGDSWMVKKSASGTPVVSNDKKTVTVRFTLEVGLEEGGDIVTQANTYGRTGRVPFANGNTISLKETPVVKDRDGNAIQAQSITVTPDFGTKTPITFDSAGATMSIPVDTCAGKGISLDVDPNAPYYSRYLVEMVYPYDDFIAQYYDENQEQLTVTNTAEIQYALKTNGGTLPDTSTSTAQQKAGEVTKPAELTLGKIINHYDTNVPVDYIWANFGDMEGLAEEPVKGPVVYEIKGENGTTPTLYIKEGDTYKELTGANGQVTYDPSTDQNNQTGEVTVYLDPGTYIVTEQQGPANTSPVAENDDKDHNAEPKTFTIAAGEKETATFYNKEQLGQINILKRGEQNGQVSVLKDAVFGLYTDASCSEDSKVAEVKTNADGTASFTRLLYETEYYVKEISAPSGYIKDDTVYGSYTLSAEKDEVTVESLNEYNLAPIVLQKQVYNPNTGRYDNVIAANAGVFKKCFQILRKAKDGDTWTPVEVTGGETLISLGEDGTIRRQLPVYEGDGKTLITYKIVEYLPEGWHADGEILEGGKRVVYTDDFTLGDYLGNSAQEAYELKLENDRNGSIELTKKFYQATAGGMTETKAQDLTATFDLYYKDGSDELKKYEEGSSYTVAAGQSVSITDLPRTGDGGADREYWLVETSSQEGYKPSENVTGTNAASGQTLNIDGKDQTAFGPFNFNKSLEEGKENIVLEQSVTISNVEQKVPVVVKKVNSYNVNQFVPGAGYTIYEYNGTAEDNKGTQIGFETKITSSAGALSKLDPGKKYLVVETTVPQGYENVNTSDSLIIDLTTTLEVGTTTPVETVTLLNRPDPTITVDKARKNAAGNDTDLKGVTFEVYTKEEGSNSFTRVLGYDDQPLTITSGTATQIPAGEYYLKEVVGENPNSVLDPSKYPDVYKDVEGIKAEDGFYFGPFEVEQQKDAKTIGPLVNYSDEGAVTVTKLQMMWDGSTQPLEGAEIGIYNGDKQVVAATSAADTGHATFTGLPIYDEDGEKITYTIKELTAPDGYTKSDDILKVQLTPGETVETDTEGEDLKLINQPETSLQVYKTYYNVWEHAFTNKQYELPGAVIALYVENADGDYELVGEPQTTDVAGNVFFNGLTQKDHYVAIEVCVPKGEAYQYLEPIAPEKEYLNPDYLTNGDLPKEIKGEDLANYYYVEKEANTGNPVEKYWKQMVNVENWAQLQIEKFVYEDEEHQEHPYDKRKINNAQFTLYMQIVDPDSTTLAFDLTQNPDSYTEIGTYSSGTLYDVNGVRMDGWFGTDVLKSADNVVYWLVETYAGIGADFNPKNVVTLIHREGTNYTNVTEYELEGEIVHPTYDIKYVDNKVTTGEIENLPLYGGAPAMFSTVRIAKWAGARNQETGKKIYEYTPLGNASFDLYLADSQGNLYNKLDTMTTGLDNNVGQQDEPLSAWASSRAFSWKELTGLYEKELSAELYQDIFTIDGDGNGYVRVAIVESDAPVGYTMDKRNTYYMYMFFEYDKEKVTEIFNDAYYVKGDEEEAPDVELAENQEGTQWALYPTEETAEGGYTGVGEMGTAPQDAVTDQYRLVNWPIDKWAVTVQKYGYEVQDANLNRNSEELNDYYAFGGHTDRTPLSVTMRLERYVGGKWSPYAYTTNPDHANGQFKTDGSGYFAFPEGLPMGIYRIVEVTPAAGYENIYDGTAITNGGAGQDKAAYYFQVDTENVHITMYNPKKLSLNVTKTDMEDQPLKDTTFTLTDQTDSSNKIEPAKTDEKGVARLENIGTGTYKLTETATSGYVDSYFSKYFAAAYSDTATYKNLNDLVNGNGIFLGYKTSLKAGEFGTSVQVEQVTDISDYGIDTEKGITVTVKNPKEISFSIRKADADTGAYKNGAQFKVEYLPFGTLSGEITVTSASVEWQDKGTKTTAGTEGTTKGLATVTGEPGIYRITETKAPDGYDITSTQPQYVAMTGGLDIKKVTVDGTEIRKDTNVPLEFEDDQQVSLTVTKTIEKNDMEITGSHAFTFTLYDAEKKKIKELKITTTDGKTASGSFDGLSQGKTYYLKETVVNAGFAFTGMTGENGSPMTSDPDGYYEITMPTEPKDVSVTAENTYLYAKASIRKVNGETGEYLEGAAFRVVQVVDGQEQETSIKVVDDGDGSYTATFLLKGTQPETYRFYETQAPYNYLKDETHYIEVTVGPGQVLAAPGWNDTYTQVGDREQNNQAMLDDRLFPNYQGAYIDLVKYDNVQGAGVANPQKGADFTLYRYNEDTKEWEFAAQATTDGDGEIHFVVNGGRKYALEESYVPTGWQGLEGIYQNDQKADTIGVTVGNEEKTLHLINGGNAIVAGDTYAYQAYNIPLLDLQIRKENALDPSKRLSATAAVYEVPEGTSLDTDEEVTAFIEDEANKPLESEISVNMPGGSNENLYSYSVDERLKNLVVAGKTYLVVETSASTSQIRENANVQWYDLVEIPEGSRDAQTAVLKNVEGSAALKLAKTAEKKNYTSLFTQRAEVNYTITPTVGTNTYPLKDFTVRDEGLTAYNNGQPLAADILAGKYSLTEVTVGPASHKTSDLAEGIDGPIYATVTFYGANGDIVSTSEKLDVSNGSQTAVLPEGSAKAEKISVSYECTQFKDKTKTEYALGTNFQPGTIQVKAEIDQQTGEEGQEMEIIDQIRNTSEATLHYQEWTPAGTKADTVSELKKTATADVYFGEQEAAIVSVEKTADKTTVNLLDPVVYSITITNDENAPEAMQEPFLVDFLPQGTSWQPYDDENDVLLEAGDTGITVSHMRTGTRQGETGVFVFLNGNLDPGESVTVKLKVMTENAAALYGNTMNNYVLVGSDVSGPRTEENPQGASFMNENGRWAQSVESVTTSMDKDRQDILKEILDEQAAYGYVSDMASVNWTGGSDLVMVKSAYGDQNAAAGYSTDILSTISNGGTMYYRLSVSNASQLYTTTQFTLLDVLPAVGDFTSGNAARDSKWALNFDEITRVYKTSQTGSGVDTTEISADLYHVYYYTGTLDGIGAYQNLYDQAENLGYEDSGNLPSGWVTNVTDKTTIKAFAVALKEDQAVQLKNDEALVVEYQAQPNGGEPWDADILNTNSWQNAVNSFACTYSRFSENHPEPEWVGNVFGSNQVSNTIVPTEVGVGGHIWIDKNNDGIWQKDESISNFQSNYLIGQMLDEIEVRLFTYTGTNPNPTDRSEVYPTTGTDWKSKANYQFTGLIPAMLREGVTEATAYPNGILDPTQLKGSAPSTYTLNVTIPNEVDGKYKVTSLGETSGISRDPRTIAKYFPAETTDNNFTEQNSAAVSEKFYLWVTDPEDSDNTKDIGLVPYRDLKIHKTATDDTATNVEGAKFTVYGPFADENVTEADLTEKKKVANGTTDQNGNLTVEDLLWYQNYVIVEESTAAGYELDGATATGATGTNIAPISLGKKTAWLLKTPEDSKTEPVDTVNITNDRTEVKATLKAEKEYLKNGDEQTLKGDEFTFNLWESLADITTEGKTPLMTANNTADGSVTFKGIDELTYDRPGTHYYYITEQQKDTNPYQGVTYDETIYRATVTVEWVAGKGLETTVIYDKQTGPDAWAPATAAEFTNEYNATGNWTPAVTKTLTGRDMKENETFTIEVVENDNGTETVVATGTVSGGKDGEPVGVVFDDPVAYDLDDVGVNHSYTIREKNAGNTTNGLTYSKEEYEVTVTVTDKGDGTLNVAAVYPDGAKSVNFENIYKPEPITYMPVVTKTVTGNELPADQTFTFDLAAGTFEPEDGAQMPADTQAQIKVAKGQTTGTVTDNNFGAITFKKAGTYTFTITEEKPTQTGFEKYDTSEWTLTVVVSDDGNGKLKQESAVYTKEGVTDGTEAAFTNEYDPTDATVRLQAAKKMTSDLAEELPHDMTFTFEQSYSGEKPDSVLMPEENQVEVTIGNLDTKVDAPKFGEITFTAAGEYTFAIEEVIPAGADREEGVNYDNKIWNVKVKVTDEGGILKASAPVYYLSTAALDNPSDPVFTNTYKTEKTDFTPGISKTLTGDPIPEEKTFTFELTANAGNDKDGFQILDQAENPVEKGTATVTYNAGESGLRSTNFNDIQFSKAGRYSFTINEITDDAAGYQYDTKGQGPWTLTVEIKDKGGALEIKSVSYEDKDGTTVTGENARAEFTNSYTVTDTTYIPAVTKKMTGDPRPGDADFAFTIKPGTSNPEGGATLDQDKEASVTIGKDVDEATVPAADTPTAEENAFGPITFSQAGTYTFIIRETDGDEDGYTYDTDPWTLTVKVEDQDSQLTVTETTYTRGTDSNKTAAVFTNSYETKDSKPFTPEVKKTVTGENRPTGTQTFDFTLTPPAGDGYTIANDDKTATVTVTDNASTGTTTDPFGEIIFTKAGTYEFQIAEEKGSANGYTYDTDPWTLTVKVEDKDSQITVTETTYTRKGDTESTEYATVVNTYAVEPTEFTPVVEKTITGDDRPGDVTFNFELTAKADGFDPADGAVMPKDTTAAITLTPDETEGTSSAAGQDGFGTIRFIHAGTYEFEITETNEGKGGYNYDGTHWILKVTVEDVGGRLQVAADGVQYVKADNTGANEDAALFENSYSTKETKYAPQISKILTGDPTPGDKTFTFTLARNEAAEEEGTPADGAVIVNGQTTITGAGDGNFENITFDKVGTYHFTIAEVPGSDAGYTYDPLSWDLEVVVENQDSVLTVVSHTYTRTDVDGQEVTSDEEATFTNDYEVIPTGYTPTVIKAVTGDDRPDDVTFNFELSAKADGFDPADGVKMPKDTMAAVTLTPEETKETSSAEGQDGFGEIQFIHAGTYEFEITEINDGKQGYGYDTSTWILKVTVEDIDGKLQVAKDGVQYAKADGTGANADAVLFENSYSTEETEYAPQISKILTGDPTPVDKTFNFTLERNTTAETSGTPEDGAVISNDQTTIIGEDNRSFGNITFDKAGTYHFTIAEVPGSDAGYTYDPLKWDLEVVVEDQDSILTVVSHTYTRTDADGQEVTSDEEATFTNEYEVVPTGYTPTVTKAMTGDERPGDVTFSFELSAKADGFEPADGVVMPEDTKAAVTLTPEETKGTSSAAGQDGFGEIRFIHAGTYEFEIRETDDGKSGYGYDGSTWILTVTVEDIGGKLQVAKDGVQYAKADGTGVNADAAAFENRYSTTEAFYDPQVAKVLTGDSTPGNKTFTFTLARNEAAEDEGTPEDGAVISNGQTTITGAGSGNFGSITFDKAGTYHFTIAEVPGSDAGYTYDPLSWDLEVVVEDQDSFLKVVSHTYTQTDADGKEATSKEKATFTNDYEVVPTGYVPTVNKTMTGDERPGDVTFDFELSAKADGFDPADGAVMPEDTKAAITLTAEETKGTSSAAGQDGFGEITFNQAGTYTFIIRETDSGKDGYTYDTVPWTLTVKVEDKDSQLTVTETTYTRAGESNEDAAVFTNSYKTKDSIPFTPEVKKTVTGETRPDGTQTFGFTLTAPEGDGFIIDGNDTKATVTVTDNASTGTTTDPFGAITFTRAGTYEFQIAEEQGSANGYTYDTDPWTLTVVVEDQDSQLKVTEATYTRKGDTESTEFATFVNNYAVEPTEFTPVVEKSMTGDDRPDDVTFEFELTAKADGFDPADGAVMPNDTKAAVTLTPEEAEGTGSAAGQDGFGAIRFVHAGTYEFEITETNDGEKGYGYDGSTWILTVTVEDVDGKLQVAEDGVQYAKADGTGANADAAAFENSYSTTEAAYDPRVAKALTGDPTPVDKTFTFTLARNEAAEDEGTPENGAVISNDRTTITGAGSGSFGSINFDKAGTYHFTIAEVQGSDAGYTYDPLSWDLEVVVEDKDSVLTVISYTYTQTDADGKEVTSDEEATFTNDYEVVPVGYVPTVTKTVTGDVPEGKEARFRFALTAREDNPEGAVLPADMEAAIKGSGEADFDEIVFEQAGTYRFDITEINDQLPGYQYDGSVWTLTVVVKDTDHILGVESAVYTRQDEATSDAADFENHYRPDEAAYAPKVTKHISGDKTPSNATFTFTIEALEDNPEGAAVKGASADVAGAGKTAFAPITFTRAGTYRFDIREADGHEAGYTYDAHSWRLTVEVADEDGVLSIANVKYVKRGSFDSNTESAEFTNRYKSQSTGGIVQTGDMTDLTGVVAVLGTSALFILILLYLRRKHKETE</sequence>
<feature type="region of interest" description="Disordered" evidence="1">
    <location>
        <begin position="1103"/>
        <end position="1125"/>
    </location>
</feature>
<feature type="domain" description="Streptococcal pilin isopeptide linkage" evidence="4">
    <location>
        <begin position="4857"/>
        <end position="4992"/>
    </location>
</feature>
<feature type="domain" description="SpaA-like prealbumin fold" evidence="5">
    <location>
        <begin position="2292"/>
        <end position="2386"/>
    </location>
</feature>
<evidence type="ECO:0000256" key="2">
    <source>
        <dbReference type="SAM" id="Phobius"/>
    </source>
</evidence>
<feature type="transmembrane region" description="Helical" evidence="2">
    <location>
        <begin position="6524"/>
        <end position="6544"/>
    </location>
</feature>
<feature type="domain" description="SpaA-like prealbumin fold" evidence="5">
    <location>
        <begin position="2532"/>
        <end position="2611"/>
    </location>
</feature>
<feature type="region of interest" description="Disordered" evidence="1">
    <location>
        <begin position="230"/>
        <end position="272"/>
    </location>
</feature>
<feature type="domain" description="Streptococcal pilin isopeptide linkage" evidence="4">
    <location>
        <begin position="5283"/>
        <end position="5411"/>
    </location>
</feature>
<dbReference type="InterPro" id="IPR047589">
    <property type="entry name" value="DUF11_rpt"/>
</dbReference>
<feature type="domain" description="Streptococcal pilin isopeptide linkage" evidence="4">
    <location>
        <begin position="6124"/>
        <end position="6252"/>
    </location>
</feature>